<comment type="caution">
    <text evidence="2">The sequence shown here is derived from an EMBL/GenBank/DDBJ whole genome shotgun (WGS) entry which is preliminary data.</text>
</comment>
<evidence type="ECO:0008006" key="4">
    <source>
        <dbReference type="Google" id="ProtNLM"/>
    </source>
</evidence>
<accession>A0ABQ6HTQ0</accession>
<feature type="region of interest" description="Disordered" evidence="1">
    <location>
        <begin position="177"/>
        <end position="221"/>
    </location>
</feature>
<evidence type="ECO:0000256" key="1">
    <source>
        <dbReference type="SAM" id="MobiDB-lite"/>
    </source>
</evidence>
<keyword evidence="3" id="KW-1185">Reference proteome</keyword>
<dbReference type="EMBL" id="BSUJ01000001">
    <property type="protein sequence ID" value="GMA20940.1"/>
    <property type="molecule type" value="Genomic_DNA"/>
</dbReference>
<feature type="compositionally biased region" description="Low complexity" evidence="1">
    <location>
        <begin position="8"/>
        <end position="27"/>
    </location>
</feature>
<evidence type="ECO:0000313" key="2">
    <source>
        <dbReference type="EMBL" id="GMA20940.1"/>
    </source>
</evidence>
<dbReference type="RefSeq" id="WP_241441281.1">
    <property type="nucleotide sequence ID" value="NZ_BSUJ01000001.1"/>
</dbReference>
<feature type="region of interest" description="Disordered" evidence="1">
    <location>
        <begin position="1"/>
        <end position="27"/>
    </location>
</feature>
<proteinExistence type="predicted"/>
<name>A0ABQ6HTQ0_9MICO</name>
<reference evidence="3" key="1">
    <citation type="journal article" date="2019" name="Int. J. Syst. Evol. Microbiol.">
        <title>The Global Catalogue of Microorganisms (GCM) 10K type strain sequencing project: providing services to taxonomists for standard genome sequencing and annotation.</title>
        <authorList>
            <consortium name="The Broad Institute Genomics Platform"/>
            <consortium name="The Broad Institute Genome Sequencing Center for Infectious Disease"/>
            <person name="Wu L."/>
            <person name="Ma J."/>
        </authorList>
    </citation>
    <scope>NUCLEOTIDE SEQUENCE [LARGE SCALE GENOMIC DNA]</scope>
    <source>
        <strain evidence="3">NBRC 105830</strain>
    </source>
</reference>
<evidence type="ECO:0000313" key="3">
    <source>
        <dbReference type="Proteomes" id="UP001157109"/>
    </source>
</evidence>
<protein>
    <recommendedName>
        <fullName evidence="4">DUF1707 domain-containing protein</fullName>
    </recommendedName>
</protein>
<gene>
    <name evidence="2" type="ORF">GCM10025862_29610</name>
</gene>
<organism evidence="2 3">
    <name type="scientific">Arsenicicoccus piscis</name>
    <dbReference type="NCBI Taxonomy" id="673954"/>
    <lineage>
        <taxon>Bacteria</taxon>
        <taxon>Bacillati</taxon>
        <taxon>Actinomycetota</taxon>
        <taxon>Actinomycetes</taxon>
        <taxon>Micrococcales</taxon>
        <taxon>Intrasporangiaceae</taxon>
        <taxon>Arsenicicoccus</taxon>
    </lineage>
</organism>
<dbReference type="Proteomes" id="UP001157109">
    <property type="component" value="Unassembled WGS sequence"/>
</dbReference>
<sequence length="221" mass="21218">MTRYEEFSQQGVQQDAQQGGSDATGGTDAVTRYQYLLRTASPDQIEQAHEQAFAAMTPAERQQVLQALSRTSEAPADASAPSLARAATRLEVQQPGALQQLFGSTGAGLGRTTLASLAAGFLGAAAWSTVTGGDGVGGRPGLLSRLFGGGQFGGGLGGLLGGQRGFGQGGYGFGGGGGFGGPGGGRGDRGPGGPGGFAGPGGGGFGGGPGGGGPGGGPGGF</sequence>